<evidence type="ECO:0000313" key="5">
    <source>
        <dbReference type="Proteomes" id="UP000594260"/>
    </source>
</evidence>
<dbReference type="InterPro" id="IPR027417">
    <property type="entry name" value="P-loop_NTPase"/>
</dbReference>
<dbReference type="KEGG" id="vde:111249646"/>
<dbReference type="InterPro" id="IPR018627">
    <property type="entry name" value="ELP6"/>
</dbReference>
<evidence type="ECO:0000256" key="3">
    <source>
        <dbReference type="ARBA" id="ARBA00020263"/>
    </source>
</evidence>
<comment type="pathway">
    <text evidence="1">tRNA modification; 5-methoxycarbonylmethyl-2-thiouridine-tRNA biosynthesis.</text>
</comment>
<accession>A0A7M7MG77</accession>
<dbReference type="OrthoDB" id="9995306at2759"/>
<proteinExistence type="inferred from homology"/>
<dbReference type="GO" id="GO:0002098">
    <property type="term" value="P:tRNA wobble uridine modification"/>
    <property type="evidence" value="ECO:0007669"/>
    <property type="project" value="InterPro"/>
</dbReference>
<evidence type="ECO:0000256" key="2">
    <source>
        <dbReference type="ARBA" id="ARBA00008837"/>
    </source>
</evidence>
<dbReference type="UniPathway" id="UPA00988"/>
<reference evidence="4" key="1">
    <citation type="submission" date="2021-01" db="UniProtKB">
        <authorList>
            <consortium name="EnsemblMetazoa"/>
        </authorList>
    </citation>
    <scope>IDENTIFICATION</scope>
</reference>
<dbReference type="EnsemblMetazoa" id="XM_022803770">
    <property type="protein sequence ID" value="XP_022659505"/>
    <property type="gene ID" value="LOC111249646"/>
</dbReference>
<name>A0A7M7MG77_VARDE</name>
<keyword evidence="5" id="KW-1185">Reference proteome</keyword>
<dbReference type="GeneID" id="111249646"/>
<dbReference type="PANTHER" id="PTHR16184">
    <property type="entry name" value="ELONGATOR COMPLEX PROTEIN 6"/>
    <property type="match status" value="1"/>
</dbReference>
<dbReference type="Gene3D" id="3.40.50.300">
    <property type="entry name" value="P-loop containing nucleotide triphosphate hydrolases"/>
    <property type="match status" value="1"/>
</dbReference>
<evidence type="ECO:0000313" key="4">
    <source>
        <dbReference type="EnsemblMetazoa" id="XP_022659505"/>
    </source>
</evidence>
<comment type="similarity">
    <text evidence="2">Belongs to the ELP6 family.</text>
</comment>
<protein>
    <recommendedName>
        <fullName evidence="3">Elongator complex protein 6</fullName>
    </recommendedName>
</protein>
<dbReference type="InParanoid" id="A0A7M7MG77"/>
<dbReference type="PANTHER" id="PTHR16184:SF6">
    <property type="entry name" value="ELONGATOR COMPLEX PROTEIN 6"/>
    <property type="match status" value="1"/>
</dbReference>
<organism evidence="4 5">
    <name type="scientific">Varroa destructor</name>
    <name type="common">Honeybee mite</name>
    <dbReference type="NCBI Taxonomy" id="109461"/>
    <lineage>
        <taxon>Eukaryota</taxon>
        <taxon>Metazoa</taxon>
        <taxon>Ecdysozoa</taxon>
        <taxon>Arthropoda</taxon>
        <taxon>Chelicerata</taxon>
        <taxon>Arachnida</taxon>
        <taxon>Acari</taxon>
        <taxon>Parasitiformes</taxon>
        <taxon>Mesostigmata</taxon>
        <taxon>Gamasina</taxon>
        <taxon>Dermanyssoidea</taxon>
        <taxon>Varroidae</taxon>
        <taxon>Varroa</taxon>
    </lineage>
</organism>
<evidence type="ECO:0000256" key="1">
    <source>
        <dbReference type="ARBA" id="ARBA00005043"/>
    </source>
</evidence>
<sequence length="228" mass="25018">MFFEFNKFLATGTAKDFLLISSKGSSSHNFVISHLLVNAARNRKKVQLICSGESFQFYLVVCKRAGVCLQDMQSSGNLRATCLVSAWKDQISAGHFPTVPDIITNDVNSDEDLLIIDDLGPLIDFATLSEVIRMMHSLKSLVPGMLAVGMRADDSGSEHVMKLVRTMCSMWVEAHPLSTGYSKEVHGVLEMVSFKPDQGGTTHKTMHYRATERGTKLLVIGGHVAAVI</sequence>
<dbReference type="AlphaFoldDB" id="A0A7M7MG77"/>
<dbReference type="RefSeq" id="XP_022659505.1">
    <property type="nucleotide sequence ID" value="XM_022803770.1"/>
</dbReference>
<dbReference type="GO" id="GO:0033588">
    <property type="term" value="C:elongator holoenzyme complex"/>
    <property type="evidence" value="ECO:0007669"/>
    <property type="project" value="InterPro"/>
</dbReference>
<dbReference type="Proteomes" id="UP000594260">
    <property type="component" value="Unplaced"/>
</dbReference>